<accession>A0AAU8J4T6</accession>
<dbReference type="RefSeq" id="WP_353946413.1">
    <property type="nucleotide sequence ID" value="NZ_CP159534.1"/>
</dbReference>
<protein>
    <submittedName>
        <fullName evidence="3">HtaA domain-containing protein</fullName>
    </submittedName>
</protein>
<dbReference type="Pfam" id="PF04213">
    <property type="entry name" value="HtaA"/>
    <property type="match status" value="1"/>
</dbReference>
<feature type="domain" description="Htaa" evidence="2">
    <location>
        <begin position="8"/>
        <end position="152"/>
    </location>
</feature>
<gene>
    <name evidence="3" type="ORF">ABII15_35650</name>
</gene>
<proteinExistence type="predicted"/>
<evidence type="ECO:0000256" key="1">
    <source>
        <dbReference type="SAM" id="MobiDB-lite"/>
    </source>
</evidence>
<dbReference type="EMBL" id="CP159534">
    <property type="protein sequence ID" value="XCJ74977.1"/>
    <property type="molecule type" value="Genomic_DNA"/>
</dbReference>
<feature type="region of interest" description="Disordered" evidence="1">
    <location>
        <begin position="157"/>
        <end position="184"/>
    </location>
</feature>
<name>A0AAU8J4T6_9ACTN</name>
<dbReference type="InterPro" id="IPR007331">
    <property type="entry name" value="Htaa"/>
</dbReference>
<reference evidence="3" key="1">
    <citation type="submission" date="2024-06" db="EMBL/GenBank/DDBJ databases">
        <title>Streptomyces sp. strain HUAS MG91 genome sequences.</title>
        <authorList>
            <person name="Mo P."/>
        </authorList>
    </citation>
    <scope>NUCLEOTIDE SEQUENCE</scope>
    <source>
        <strain evidence="3">HUAS MG91</strain>
    </source>
</reference>
<dbReference type="KEGG" id="stac:ABII15_35650"/>
<dbReference type="AlphaFoldDB" id="A0AAU8J4T6"/>
<organism evidence="3">
    <name type="scientific">Streptomyces tabacisoli</name>
    <dbReference type="NCBI Taxonomy" id="3156398"/>
    <lineage>
        <taxon>Bacteria</taxon>
        <taxon>Bacillati</taxon>
        <taxon>Actinomycetota</taxon>
        <taxon>Actinomycetes</taxon>
        <taxon>Kitasatosporales</taxon>
        <taxon>Streptomycetaceae</taxon>
        <taxon>Streptomyces</taxon>
    </lineage>
</organism>
<evidence type="ECO:0000259" key="2">
    <source>
        <dbReference type="Pfam" id="PF04213"/>
    </source>
</evidence>
<sequence>MSGSTTGLLWSVKSSFLRYIATMADGRCSATDGADAVPSQDGGHGRFRFVLDSVEDKGTTVTARFRGDVRFSGHHGLLFVRLADPVLTFDASGNGVLSVAGADGPGYLPLARLTVTAAEAGRWRGTEVRLTDSGSDMFGGVYPQREPFDDLVLDLPTPVRLSSEPPPPSAGVRPTTAPSTRSNR</sequence>
<evidence type="ECO:0000313" key="3">
    <source>
        <dbReference type="EMBL" id="XCJ74977.1"/>
    </source>
</evidence>